<dbReference type="Gene3D" id="3.30.750.24">
    <property type="entry name" value="STAS domain"/>
    <property type="match status" value="1"/>
</dbReference>
<proteinExistence type="predicted"/>
<dbReference type="NCBIfam" id="TIGR00815">
    <property type="entry name" value="sulP"/>
    <property type="match status" value="1"/>
</dbReference>
<dbReference type="AlphaFoldDB" id="A0ABD3G916"/>
<name>A0ABD3G916_9MARC</name>
<keyword evidence="10" id="KW-1185">Reference proteome</keyword>
<comment type="caution">
    <text evidence="9">The sequence shown here is derived from an EMBL/GenBank/DDBJ whole genome shotgun (WGS) entry which is preliminary data.</text>
</comment>
<evidence type="ECO:0000313" key="10">
    <source>
        <dbReference type="Proteomes" id="UP001633002"/>
    </source>
</evidence>
<reference evidence="9 10" key="1">
    <citation type="submission" date="2024-09" db="EMBL/GenBank/DDBJ databases">
        <title>Chromosome-scale assembly of Riccia sorocarpa.</title>
        <authorList>
            <person name="Paukszto L."/>
        </authorList>
    </citation>
    <scope>NUCLEOTIDE SEQUENCE [LARGE SCALE GENOMIC DNA]</scope>
    <source>
        <strain evidence="9">LP-2024</strain>
        <tissue evidence="9">Aerial parts of the thallus</tissue>
    </source>
</reference>
<gene>
    <name evidence="9" type="ORF">R1sor_025581</name>
</gene>
<evidence type="ECO:0000256" key="7">
    <source>
        <dbReference type="SAM" id="Phobius"/>
    </source>
</evidence>
<feature type="domain" description="STAS" evidence="8">
    <location>
        <begin position="536"/>
        <end position="659"/>
    </location>
</feature>
<evidence type="ECO:0000256" key="5">
    <source>
        <dbReference type="ARBA" id="ARBA00023136"/>
    </source>
</evidence>
<feature type="transmembrane region" description="Helical" evidence="7">
    <location>
        <begin position="129"/>
        <end position="151"/>
    </location>
</feature>
<keyword evidence="5 7" id="KW-0472">Membrane</keyword>
<feature type="transmembrane region" description="Helical" evidence="7">
    <location>
        <begin position="83"/>
        <end position="100"/>
    </location>
</feature>
<feature type="transmembrane region" description="Helical" evidence="7">
    <location>
        <begin position="451"/>
        <end position="472"/>
    </location>
</feature>
<feature type="transmembrane region" description="Helical" evidence="7">
    <location>
        <begin position="296"/>
        <end position="315"/>
    </location>
</feature>
<dbReference type="InterPro" id="IPR036513">
    <property type="entry name" value="STAS_dom_sf"/>
</dbReference>
<evidence type="ECO:0000313" key="9">
    <source>
        <dbReference type="EMBL" id="KAL3675633.1"/>
    </source>
</evidence>
<dbReference type="Proteomes" id="UP001633002">
    <property type="component" value="Unassembled WGS sequence"/>
</dbReference>
<feature type="transmembrane region" description="Helical" evidence="7">
    <location>
        <begin position="423"/>
        <end position="444"/>
    </location>
</feature>
<keyword evidence="4 7" id="KW-1133">Transmembrane helix</keyword>
<feature type="transmembrane region" description="Helical" evidence="7">
    <location>
        <begin position="484"/>
        <end position="508"/>
    </location>
</feature>
<keyword evidence="3 7" id="KW-0812">Transmembrane</keyword>
<dbReference type="SUPFAM" id="SSF52091">
    <property type="entry name" value="SpoIIaa-like"/>
    <property type="match status" value="1"/>
</dbReference>
<organism evidence="9 10">
    <name type="scientific">Riccia sorocarpa</name>
    <dbReference type="NCBI Taxonomy" id="122646"/>
    <lineage>
        <taxon>Eukaryota</taxon>
        <taxon>Viridiplantae</taxon>
        <taxon>Streptophyta</taxon>
        <taxon>Embryophyta</taxon>
        <taxon>Marchantiophyta</taxon>
        <taxon>Marchantiopsida</taxon>
        <taxon>Marchantiidae</taxon>
        <taxon>Marchantiales</taxon>
        <taxon>Ricciaceae</taxon>
        <taxon>Riccia</taxon>
    </lineage>
</organism>
<dbReference type="EMBL" id="JBJQOH010000008">
    <property type="protein sequence ID" value="KAL3675633.1"/>
    <property type="molecule type" value="Genomic_DNA"/>
</dbReference>
<feature type="transmembrane region" description="Helical" evidence="7">
    <location>
        <begin position="347"/>
        <end position="370"/>
    </location>
</feature>
<evidence type="ECO:0000256" key="4">
    <source>
        <dbReference type="ARBA" id="ARBA00022989"/>
    </source>
</evidence>
<feature type="transmembrane region" description="Helical" evidence="7">
    <location>
        <begin position="266"/>
        <end position="284"/>
    </location>
</feature>
<dbReference type="Pfam" id="PF01740">
    <property type="entry name" value="STAS"/>
    <property type="match status" value="1"/>
</dbReference>
<dbReference type="InterPro" id="IPR011547">
    <property type="entry name" value="SLC26A/SulP_dom"/>
</dbReference>
<dbReference type="InterPro" id="IPR002645">
    <property type="entry name" value="STAS_dom"/>
</dbReference>
<feature type="transmembrane region" description="Helical" evidence="7">
    <location>
        <begin position="391"/>
        <end position="411"/>
    </location>
</feature>
<evidence type="ECO:0000256" key="1">
    <source>
        <dbReference type="ARBA" id="ARBA00004141"/>
    </source>
</evidence>
<evidence type="ECO:0000256" key="2">
    <source>
        <dbReference type="ARBA" id="ARBA00022448"/>
    </source>
</evidence>
<feature type="compositionally biased region" description="Polar residues" evidence="6">
    <location>
        <begin position="1"/>
        <end position="13"/>
    </location>
</feature>
<dbReference type="GO" id="GO:0016020">
    <property type="term" value="C:membrane"/>
    <property type="evidence" value="ECO:0007669"/>
    <property type="project" value="UniProtKB-SubCell"/>
</dbReference>
<accession>A0ABD3G916</accession>
<sequence length="681" mass="74363">MSYASSDTDSVHIQTRKLRPDEDPDSRIVSATVSMATDRHLVHSVAVGPSTGLWEQFKDAVNDIFFADQPLRPYKRFKGKRRVLAYIYYLIPILDWLPKYNLELFKGDLIAGLTITSLSVPQDLAYAKLAGVPLVHGLYTSFVPPLIYAMLGSSRHMVIGPVAIIAILLNSLVRAEFDPETDGASYLSLVLTATFFAGIIQLGLGVLRMGFLIDFLSHAAILGFTSGVATTIVLVQLRGLLGLNRFSNHTDAISVLKSIFGNTDKWNWQTIVLGVFFLVFLIVVKKISQVKKKFFWMTAIAPLTSVIVATLFVLITRLDKHGVKVVGSIKTGVNPSSFNQIFYTGKYVGVGFKIGVITGLVGIAEAFAIGRTFSALSGYRIDGNKEMVAQGIMNIMGSWTSCYVATGAFSGSAVNYQTGGKTAMSNIIMSIAILFTLLVLIPLFRYTPICILAAIVIQAMLGLVDLRAWYLVWKTDKVDFLVTAGAYVGVVFVSSEIGLLIAVAISMAKILLHVIRPHTAQLGNIPGTNVYRNVQQYPMATSEPGIVVVRIDASIYFSNANYILEKILRYVNDGEDEAALTDGIPVQFLIIEMAPVMTIDTAGIHALEELNAVMQKKGIQMTISNPVGGVISTLKAGGFVELLGQEWFFLSVSEGVQVCSMMMKRNHLVTGNFKDKFSETV</sequence>
<evidence type="ECO:0000256" key="6">
    <source>
        <dbReference type="SAM" id="MobiDB-lite"/>
    </source>
</evidence>
<feature type="transmembrane region" description="Helical" evidence="7">
    <location>
        <begin position="219"/>
        <end position="237"/>
    </location>
</feature>
<dbReference type="CDD" id="cd07042">
    <property type="entry name" value="STAS_SulP_like_sulfate_transporter"/>
    <property type="match status" value="1"/>
</dbReference>
<keyword evidence="2" id="KW-0813">Transport</keyword>
<dbReference type="InterPro" id="IPR001902">
    <property type="entry name" value="SLC26A/SulP_fam"/>
</dbReference>
<evidence type="ECO:0000259" key="8">
    <source>
        <dbReference type="PROSITE" id="PS50801"/>
    </source>
</evidence>
<dbReference type="FunFam" id="3.30.750.24:FF:000002">
    <property type="entry name" value="Sulfate transporter 31"/>
    <property type="match status" value="1"/>
</dbReference>
<evidence type="ECO:0000256" key="3">
    <source>
        <dbReference type="ARBA" id="ARBA00022692"/>
    </source>
</evidence>
<dbReference type="Pfam" id="PF00916">
    <property type="entry name" value="Sulfate_transp"/>
    <property type="match status" value="1"/>
</dbReference>
<comment type="subcellular location">
    <subcellularLocation>
        <location evidence="1">Membrane</location>
        <topology evidence="1">Multi-pass membrane protein</topology>
    </subcellularLocation>
</comment>
<protein>
    <recommendedName>
        <fullName evidence="8">STAS domain-containing protein</fullName>
    </recommendedName>
</protein>
<feature type="region of interest" description="Disordered" evidence="6">
    <location>
        <begin position="1"/>
        <end position="25"/>
    </location>
</feature>
<feature type="transmembrane region" description="Helical" evidence="7">
    <location>
        <begin position="183"/>
        <end position="207"/>
    </location>
</feature>
<dbReference type="PROSITE" id="PS50801">
    <property type="entry name" value="STAS"/>
    <property type="match status" value="1"/>
</dbReference>
<feature type="transmembrane region" description="Helical" evidence="7">
    <location>
        <begin position="158"/>
        <end position="177"/>
    </location>
</feature>
<dbReference type="PANTHER" id="PTHR11814">
    <property type="entry name" value="SULFATE TRANSPORTER"/>
    <property type="match status" value="1"/>
</dbReference>